<dbReference type="Proteomes" id="UP001501842">
    <property type="component" value="Unassembled WGS sequence"/>
</dbReference>
<keyword evidence="5" id="KW-1185">Reference proteome</keyword>
<name>A0ABP6GC23_9ACTN</name>
<dbReference type="PANTHER" id="PTHR33371">
    <property type="entry name" value="INTERMEMBRANE PHOSPHOLIPID TRANSPORT SYSTEM BINDING PROTEIN MLAD-RELATED"/>
    <property type="match status" value="1"/>
</dbReference>
<dbReference type="Pfam" id="PF02470">
    <property type="entry name" value="MlaD"/>
    <property type="match status" value="1"/>
</dbReference>
<evidence type="ECO:0000259" key="3">
    <source>
        <dbReference type="Pfam" id="PF11887"/>
    </source>
</evidence>
<organism evidence="4 5">
    <name type="scientific">Actinocorallia aurantiaca</name>
    <dbReference type="NCBI Taxonomy" id="46204"/>
    <lineage>
        <taxon>Bacteria</taxon>
        <taxon>Bacillati</taxon>
        <taxon>Actinomycetota</taxon>
        <taxon>Actinomycetes</taxon>
        <taxon>Streptosporangiales</taxon>
        <taxon>Thermomonosporaceae</taxon>
        <taxon>Actinocorallia</taxon>
    </lineage>
</organism>
<evidence type="ECO:0000313" key="4">
    <source>
        <dbReference type="EMBL" id="GAA2721058.1"/>
    </source>
</evidence>
<proteinExistence type="predicted"/>
<evidence type="ECO:0000313" key="5">
    <source>
        <dbReference type="Proteomes" id="UP001501842"/>
    </source>
</evidence>
<dbReference type="InterPro" id="IPR024516">
    <property type="entry name" value="Mce_C"/>
</dbReference>
<dbReference type="PANTHER" id="PTHR33371:SF18">
    <property type="entry name" value="MCE-FAMILY PROTEIN MCE3C"/>
    <property type="match status" value="1"/>
</dbReference>
<sequence>MQAVKVPFREQNPTVLGVLALTGIAVGLTVALNIDSLPLINGGTTYRAHFAEAAGLREGEEVRIAGVKVGKVTGMELDGGRVRVDFRIDKEVRIGNETKVDIKIKTLLGSHFLAVDPRGSGRQDPGRPIPVSRTSTPYEVVPAIADLSTNIDAIDTKQLAESFDTLATTFENSPEEIKASLRGLRRISQTISKRDDELNELLVRAKEVTGVLNDRRGELVKLLQDGDKLLVAVQNRRNVIHQLLVNTYQLAQQLNALIDENEDEIKPLLANLQKVTKVLLDNRDNLDRSLQLMASYGRQFADVTGSGRWFDSYIQNFIPLPMSVGDPSKDKPAASSKDKKKKSTSTEKSSGNGSLPLLP</sequence>
<dbReference type="Pfam" id="PF11887">
    <property type="entry name" value="Mce4_CUP1"/>
    <property type="match status" value="1"/>
</dbReference>
<reference evidence="5" key="1">
    <citation type="journal article" date="2019" name="Int. J. Syst. Evol. Microbiol.">
        <title>The Global Catalogue of Microorganisms (GCM) 10K type strain sequencing project: providing services to taxonomists for standard genome sequencing and annotation.</title>
        <authorList>
            <consortium name="The Broad Institute Genomics Platform"/>
            <consortium name="The Broad Institute Genome Sequencing Center for Infectious Disease"/>
            <person name="Wu L."/>
            <person name="Ma J."/>
        </authorList>
    </citation>
    <scope>NUCLEOTIDE SEQUENCE [LARGE SCALE GENOMIC DNA]</scope>
    <source>
        <strain evidence="5">JCM 8201</strain>
    </source>
</reference>
<dbReference type="PRINTS" id="PR01782">
    <property type="entry name" value="MCEVIRFACTOR"/>
</dbReference>
<feature type="domain" description="Mce/MlaD" evidence="2">
    <location>
        <begin position="43"/>
        <end position="117"/>
    </location>
</feature>
<feature type="domain" description="Mammalian cell entry C-terminal" evidence="3">
    <location>
        <begin position="125"/>
        <end position="307"/>
    </location>
</feature>
<gene>
    <name evidence="4" type="ORF">GCM10010439_10420</name>
</gene>
<dbReference type="InterPro" id="IPR003399">
    <property type="entry name" value="Mce/MlaD"/>
</dbReference>
<feature type="region of interest" description="Disordered" evidence="1">
    <location>
        <begin position="322"/>
        <end position="359"/>
    </location>
</feature>
<comment type="caution">
    <text evidence="4">The sequence shown here is derived from an EMBL/GenBank/DDBJ whole genome shotgun (WGS) entry which is preliminary data.</text>
</comment>
<dbReference type="NCBIfam" id="TIGR00996">
    <property type="entry name" value="Mtu_fam_mce"/>
    <property type="match status" value="1"/>
</dbReference>
<evidence type="ECO:0000256" key="1">
    <source>
        <dbReference type="SAM" id="MobiDB-lite"/>
    </source>
</evidence>
<dbReference type="InterPro" id="IPR052336">
    <property type="entry name" value="MlaD_Phospholipid_Transporter"/>
</dbReference>
<accession>A0ABP6GC23</accession>
<dbReference type="EMBL" id="BAAATZ010000003">
    <property type="protein sequence ID" value="GAA2721058.1"/>
    <property type="molecule type" value="Genomic_DNA"/>
</dbReference>
<dbReference type="InterPro" id="IPR005693">
    <property type="entry name" value="Mce"/>
</dbReference>
<protein>
    <submittedName>
        <fullName evidence="4">MCE family protein</fullName>
    </submittedName>
</protein>
<evidence type="ECO:0000259" key="2">
    <source>
        <dbReference type="Pfam" id="PF02470"/>
    </source>
</evidence>